<dbReference type="InterPro" id="IPR005123">
    <property type="entry name" value="Oxoglu/Fe-dep_dioxygenase_dom"/>
</dbReference>
<evidence type="ECO:0000259" key="6">
    <source>
        <dbReference type="PROSITE" id="PS51471"/>
    </source>
</evidence>
<keyword evidence="3 5" id="KW-0560">Oxidoreductase</keyword>
<comment type="similarity">
    <text evidence="1 5">Belongs to the iron/ascorbate-dependent oxidoreductase family.</text>
</comment>
<dbReference type="InterPro" id="IPR026992">
    <property type="entry name" value="DIOX_N"/>
</dbReference>
<dbReference type="AlphaFoldDB" id="A0ABC8U3K4"/>
<sequence>MATITNTIPTQYYDRLQEVKQFDESKIGVKGLVDSGLTTIPRIFHQPPHNLPTPKLNAQKPKLLIPIIDLSDPRSTVVDQIHHSASILGFFQVINHGIPMKVMDHVLSSVKSFHELPKTTRMQYYCRDMSRGAGYFTNSNLYESKTAHWKDSLQVRLSPTPPKWEYVPEVCREALAEWDCEVVKLGKELMGMLSEGLGLERERLKDKSFMDSRNLFGHYYPYCPQPELTIGLKWHTDPGLLTVVLQNEITGLQVKHGEDCIDVEPVPGGLAINIADMLQIMSNDVYKSVEHRVLANPLREPRVSVPYFFSPSKADMLCGPLPELVSPQKPAIYRQFTFSDFIQRYVMGELQGKTVRNYFKGTGQAGRNIQKLIRHTLL</sequence>
<dbReference type="GO" id="GO:0051213">
    <property type="term" value="F:dioxygenase activity"/>
    <property type="evidence" value="ECO:0007669"/>
    <property type="project" value="UniProtKB-ARBA"/>
</dbReference>
<dbReference type="GO" id="GO:0016705">
    <property type="term" value="F:oxidoreductase activity, acting on paired donors, with incorporation or reduction of molecular oxygen"/>
    <property type="evidence" value="ECO:0007669"/>
    <property type="project" value="UniProtKB-ARBA"/>
</dbReference>
<dbReference type="Gene3D" id="2.60.120.330">
    <property type="entry name" value="B-lactam Antibiotic, Isopenicillin N Synthase, Chain"/>
    <property type="match status" value="1"/>
</dbReference>
<evidence type="ECO:0000256" key="4">
    <source>
        <dbReference type="ARBA" id="ARBA00023004"/>
    </source>
</evidence>
<dbReference type="GO" id="GO:0046872">
    <property type="term" value="F:metal ion binding"/>
    <property type="evidence" value="ECO:0007669"/>
    <property type="project" value="UniProtKB-KW"/>
</dbReference>
<dbReference type="EMBL" id="CAUOFW020006813">
    <property type="protein sequence ID" value="CAK9176344.1"/>
    <property type="molecule type" value="Genomic_DNA"/>
</dbReference>
<keyword evidence="8" id="KW-1185">Reference proteome</keyword>
<evidence type="ECO:0000256" key="3">
    <source>
        <dbReference type="ARBA" id="ARBA00023002"/>
    </source>
</evidence>
<dbReference type="FunFam" id="2.60.120.330:FF:000026">
    <property type="entry name" value="DIBOA-glucoside dioxygenase BX6"/>
    <property type="match status" value="1"/>
</dbReference>
<dbReference type="Pfam" id="PF03171">
    <property type="entry name" value="2OG-FeII_Oxy"/>
    <property type="match status" value="1"/>
</dbReference>
<dbReference type="InterPro" id="IPR044861">
    <property type="entry name" value="IPNS-like_FE2OG_OXY"/>
</dbReference>
<evidence type="ECO:0000256" key="5">
    <source>
        <dbReference type="RuleBase" id="RU003682"/>
    </source>
</evidence>
<keyword evidence="4 5" id="KW-0408">Iron</keyword>
<dbReference type="PANTHER" id="PTHR10209">
    <property type="entry name" value="OXIDOREDUCTASE, 2OG-FE II OXYGENASE FAMILY PROTEIN"/>
    <property type="match status" value="1"/>
</dbReference>
<accession>A0ABC8U3K4</accession>
<dbReference type="PANTHER" id="PTHR10209:SF751">
    <property type="entry name" value="OS06G0255100 PROTEIN"/>
    <property type="match status" value="1"/>
</dbReference>
<feature type="domain" description="Fe2OG dioxygenase" evidence="6">
    <location>
        <begin position="208"/>
        <end position="311"/>
    </location>
</feature>
<evidence type="ECO:0000313" key="7">
    <source>
        <dbReference type="EMBL" id="CAK9176344.1"/>
    </source>
</evidence>
<evidence type="ECO:0000256" key="2">
    <source>
        <dbReference type="ARBA" id="ARBA00022723"/>
    </source>
</evidence>
<gene>
    <name evidence="7" type="ORF">ILEXP_LOCUS46189</name>
</gene>
<dbReference type="Pfam" id="PF14226">
    <property type="entry name" value="DIOX_N"/>
    <property type="match status" value="1"/>
</dbReference>
<dbReference type="SUPFAM" id="SSF51197">
    <property type="entry name" value="Clavaminate synthase-like"/>
    <property type="match status" value="1"/>
</dbReference>
<organism evidence="7 8">
    <name type="scientific">Ilex paraguariensis</name>
    <name type="common">yerba mate</name>
    <dbReference type="NCBI Taxonomy" id="185542"/>
    <lineage>
        <taxon>Eukaryota</taxon>
        <taxon>Viridiplantae</taxon>
        <taxon>Streptophyta</taxon>
        <taxon>Embryophyta</taxon>
        <taxon>Tracheophyta</taxon>
        <taxon>Spermatophyta</taxon>
        <taxon>Magnoliopsida</taxon>
        <taxon>eudicotyledons</taxon>
        <taxon>Gunneridae</taxon>
        <taxon>Pentapetalae</taxon>
        <taxon>asterids</taxon>
        <taxon>campanulids</taxon>
        <taxon>Aquifoliales</taxon>
        <taxon>Aquifoliaceae</taxon>
        <taxon>Ilex</taxon>
    </lineage>
</organism>
<dbReference type="Proteomes" id="UP001642360">
    <property type="component" value="Unassembled WGS sequence"/>
</dbReference>
<dbReference type="PROSITE" id="PS51471">
    <property type="entry name" value="FE2OG_OXY"/>
    <property type="match status" value="1"/>
</dbReference>
<dbReference type="InterPro" id="IPR027443">
    <property type="entry name" value="IPNS-like_sf"/>
</dbReference>
<name>A0ABC8U3K4_9AQUA</name>
<comment type="caution">
    <text evidence="7">The sequence shown here is derived from an EMBL/GenBank/DDBJ whole genome shotgun (WGS) entry which is preliminary data.</text>
</comment>
<reference evidence="7 8" key="1">
    <citation type="submission" date="2024-02" db="EMBL/GenBank/DDBJ databases">
        <authorList>
            <person name="Vignale AGUSTIN F."/>
            <person name="Sosa J E."/>
            <person name="Modenutti C."/>
        </authorList>
    </citation>
    <scope>NUCLEOTIDE SEQUENCE [LARGE SCALE GENOMIC DNA]</scope>
</reference>
<evidence type="ECO:0000313" key="8">
    <source>
        <dbReference type="Proteomes" id="UP001642360"/>
    </source>
</evidence>
<keyword evidence="2 5" id="KW-0479">Metal-binding</keyword>
<proteinExistence type="inferred from homology"/>
<evidence type="ECO:0000256" key="1">
    <source>
        <dbReference type="ARBA" id="ARBA00008056"/>
    </source>
</evidence>
<protein>
    <recommendedName>
        <fullName evidence="6">Fe2OG dioxygenase domain-containing protein</fullName>
    </recommendedName>
</protein>